<dbReference type="InterPro" id="IPR050131">
    <property type="entry name" value="Peptidase_S8_subtilisin-like"/>
</dbReference>
<feature type="compositionally biased region" description="Acidic residues" evidence="6">
    <location>
        <begin position="535"/>
        <end position="545"/>
    </location>
</feature>
<evidence type="ECO:0000256" key="5">
    <source>
        <dbReference type="PROSITE-ProRule" id="PRU01240"/>
    </source>
</evidence>
<protein>
    <recommendedName>
        <fullName evidence="7">Peptidase S8/S53 domain-containing protein</fullName>
    </recommendedName>
</protein>
<dbReference type="InterPro" id="IPR000209">
    <property type="entry name" value="Peptidase_S8/S53_dom"/>
</dbReference>
<dbReference type="Pfam" id="PF00082">
    <property type="entry name" value="Peptidase_S8"/>
    <property type="match status" value="1"/>
</dbReference>
<reference evidence="8 9" key="1">
    <citation type="submission" date="2016-08" db="EMBL/GenBank/DDBJ databases">
        <title>A Parts List for Fungal Cellulosomes Revealed by Comparative Genomics.</title>
        <authorList>
            <consortium name="DOE Joint Genome Institute"/>
            <person name="Haitjema C.H."/>
            <person name="Gilmore S.P."/>
            <person name="Henske J.K."/>
            <person name="Solomon K.V."/>
            <person name="De Groot R."/>
            <person name="Kuo A."/>
            <person name="Mondo S.J."/>
            <person name="Salamov A.A."/>
            <person name="Labutti K."/>
            <person name="Zhao Z."/>
            <person name="Chiniquy J."/>
            <person name="Barry K."/>
            <person name="Brewer H.M."/>
            <person name="Purvine S.O."/>
            <person name="Wright A.T."/>
            <person name="Boxma B."/>
            <person name="Van Alen T."/>
            <person name="Hackstein J.H."/>
            <person name="Baker S.E."/>
            <person name="Grigoriev I.V."/>
            <person name="O'Malley M.A."/>
        </authorList>
    </citation>
    <scope>NUCLEOTIDE SEQUENCE [LARGE SCALE GENOMIC DNA]</scope>
    <source>
        <strain evidence="8 9">G1</strain>
    </source>
</reference>
<comment type="similarity">
    <text evidence="1 5">Belongs to the peptidase S8 family.</text>
</comment>
<dbReference type="SUPFAM" id="SSF52743">
    <property type="entry name" value="Subtilisin-like"/>
    <property type="match status" value="1"/>
</dbReference>
<dbReference type="Proteomes" id="UP000193920">
    <property type="component" value="Unassembled WGS sequence"/>
</dbReference>
<feature type="region of interest" description="Disordered" evidence="6">
    <location>
        <begin position="522"/>
        <end position="546"/>
    </location>
</feature>
<feature type="compositionally biased region" description="Low complexity" evidence="6">
    <location>
        <begin position="769"/>
        <end position="781"/>
    </location>
</feature>
<dbReference type="EMBL" id="MCOG01000086">
    <property type="protein sequence ID" value="ORY54345.1"/>
    <property type="molecule type" value="Genomic_DNA"/>
</dbReference>
<evidence type="ECO:0000256" key="6">
    <source>
        <dbReference type="SAM" id="MobiDB-lite"/>
    </source>
</evidence>
<comment type="caution">
    <text evidence="8">The sequence shown here is derived from an EMBL/GenBank/DDBJ whole genome shotgun (WGS) entry which is preliminary data.</text>
</comment>
<name>A0A1Y2D6Y4_9FUNG</name>
<keyword evidence="9" id="KW-1185">Reference proteome</keyword>
<evidence type="ECO:0000256" key="3">
    <source>
        <dbReference type="ARBA" id="ARBA00022801"/>
    </source>
</evidence>
<sequence length="819" mass="93136">MVASISAGSIFGVAKKANIHMLSTSLQLSDTLAAFDYIKQNGTPHKTVINLSRGNWTNYSKVTQEKITELINAGFILIVASGNEGRNGCTNIKTSFNYYSEYDGVIAVGATGDVRNDFIEEAYNAASYSNYGKCIDIHAPGQVYFATNNNKKGYDWKRGTSCATPIVTGIAATIMSEYPEIQWTYELMKEKLIELSLKGVINNLGSEDTPNRFANNGKYTIFSPLNIYNGCGHSSGDIKCDKGCCTKDGQCIEYSEDNLSPLCYVENGCQSEFGQCSFDKYIPSSTITTTTTINTATPTLSPASNCKKQISFYDKEKYKYFEDFFVRYIDHVEDSENSTTTKKIYDCYLSDTNSSVLKIEAILYCGKQYETDDLVKYNIDFNMDTTVFFNDVAIFLEEVYFVNLVSSNNKKFYIHPINKDMITLVYDKYFQNKTIILEKDDFSKRITINNDHFYLWYDNNFADTVEYNHFFYPFNSTSEAENICISDKHFLKLKNFLDSKKIKEEEDIMNTITSQIEISSVTSEPMETLTRSEKYDDEEEEEPNSDDINGIIEVVTEEPEYIATEVIEYKMTTSEVEIPTSTSTSTKTVTITRSRKYDDEEEEEELNSDDINGIIEVVTEEPEYIATEVIEYKMTTSEVEIPTSTSTSTKTVTITRSRKYDDEEEEEELNSDDINSIIEVVTEEPEYIATEVIEYKMTTSEVEIPTSTSTSTKTVTITRSRKYDDEEEEEELNSDDINGIIEVVTEEPEYIATEVIEYKMTTSEVEIPTSTSTSTKTVTITRSRKYDDEEEEELNSDDINSIIEVVTEELEDEPTLIPK</sequence>
<dbReference type="AlphaFoldDB" id="A0A1Y2D6Y4"/>
<dbReference type="InterPro" id="IPR023828">
    <property type="entry name" value="Peptidase_S8_Ser-AS"/>
</dbReference>
<dbReference type="GO" id="GO:0005615">
    <property type="term" value="C:extracellular space"/>
    <property type="evidence" value="ECO:0007669"/>
    <property type="project" value="TreeGrafter"/>
</dbReference>
<evidence type="ECO:0000256" key="4">
    <source>
        <dbReference type="ARBA" id="ARBA00022825"/>
    </source>
</evidence>
<dbReference type="PANTHER" id="PTHR43806">
    <property type="entry name" value="PEPTIDASE S8"/>
    <property type="match status" value="1"/>
</dbReference>
<evidence type="ECO:0000256" key="2">
    <source>
        <dbReference type="ARBA" id="ARBA00022670"/>
    </source>
</evidence>
<organism evidence="8 9">
    <name type="scientific">Neocallimastix californiae</name>
    <dbReference type="NCBI Taxonomy" id="1754190"/>
    <lineage>
        <taxon>Eukaryota</taxon>
        <taxon>Fungi</taxon>
        <taxon>Fungi incertae sedis</taxon>
        <taxon>Chytridiomycota</taxon>
        <taxon>Chytridiomycota incertae sedis</taxon>
        <taxon>Neocallimastigomycetes</taxon>
        <taxon>Neocallimastigales</taxon>
        <taxon>Neocallimastigaceae</taxon>
        <taxon>Neocallimastix</taxon>
    </lineage>
</organism>
<gene>
    <name evidence="8" type="ORF">LY90DRAFT_277852</name>
</gene>
<keyword evidence="2" id="KW-0645">Protease</keyword>
<evidence type="ECO:0000313" key="8">
    <source>
        <dbReference type="EMBL" id="ORY54345.1"/>
    </source>
</evidence>
<dbReference type="Gene3D" id="3.40.50.200">
    <property type="entry name" value="Peptidase S8/S53 domain"/>
    <property type="match status" value="1"/>
</dbReference>
<feature type="region of interest" description="Disordered" evidence="6">
    <location>
        <begin position="578"/>
        <end position="607"/>
    </location>
</feature>
<feature type="region of interest" description="Disordered" evidence="6">
    <location>
        <begin position="704"/>
        <end position="733"/>
    </location>
</feature>
<evidence type="ECO:0000259" key="7">
    <source>
        <dbReference type="Pfam" id="PF00082"/>
    </source>
</evidence>
<dbReference type="PROSITE" id="PS00138">
    <property type="entry name" value="SUBTILASE_SER"/>
    <property type="match status" value="1"/>
</dbReference>
<dbReference type="PANTHER" id="PTHR43806:SF11">
    <property type="entry name" value="CEREVISIN-RELATED"/>
    <property type="match status" value="1"/>
</dbReference>
<comment type="caution">
    <text evidence="5">Lacks conserved residue(s) required for the propagation of feature annotation.</text>
</comment>
<dbReference type="GO" id="GO:0006508">
    <property type="term" value="P:proteolysis"/>
    <property type="evidence" value="ECO:0007669"/>
    <property type="project" value="UniProtKB-KW"/>
</dbReference>
<keyword evidence="3" id="KW-0378">Hydrolase</keyword>
<proteinExistence type="inferred from homology"/>
<feature type="compositionally biased region" description="Low complexity" evidence="6">
    <location>
        <begin position="643"/>
        <end position="655"/>
    </location>
</feature>
<keyword evidence="4" id="KW-0720">Serine protease</keyword>
<dbReference type="GO" id="GO:0004252">
    <property type="term" value="F:serine-type endopeptidase activity"/>
    <property type="evidence" value="ECO:0007669"/>
    <property type="project" value="InterPro"/>
</dbReference>
<feature type="compositionally biased region" description="Low complexity" evidence="6">
    <location>
        <begin position="580"/>
        <end position="592"/>
    </location>
</feature>
<feature type="region of interest" description="Disordered" evidence="6">
    <location>
        <begin position="641"/>
        <end position="668"/>
    </location>
</feature>
<evidence type="ECO:0000256" key="1">
    <source>
        <dbReference type="ARBA" id="ARBA00011073"/>
    </source>
</evidence>
<dbReference type="STRING" id="1754190.A0A1Y2D6Y4"/>
<accession>A0A1Y2D6Y4</accession>
<feature type="domain" description="Peptidase S8/S53" evidence="7">
    <location>
        <begin position="2"/>
        <end position="194"/>
    </location>
</feature>
<evidence type="ECO:0000313" key="9">
    <source>
        <dbReference type="Proteomes" id="UP000193920"/>
    </source>
</evidence>
<feature type="region of interest" description="Disordered" evidence="6">
    <location>
        <begin position="767"/>
        <end position="798"/>
    </location>
</feature>
<dbReference type="PROSITE" id="PS51892">
    <property type="entry name" value="SUBTILASE"/>
    <property type="match status" value="1"/>
</dbReference>
<feature type="compositionally biased region" description="Low complexity" evidence="6">
    <location>
        <begin position="706"/>
        <end position="718"/>
    </location>
</feature>
<dbReference type="OrthoDB" id="531541at2759"/>
<dbReference type="InterPro" id="IPR036852">
    <property type="entry name" value="Peptidase_S8/S53_dom_sf"/>
</dbReference>